<gene>
    <name evidence="2" type="ORF">FBZ93_10461</name>
</gene>
<dbReference type="PANTHER" id="PTHR42695">
    <property type="entry name" value="GLUTAMINE AMIDOTRANSFERASE YLR126C-RELATED"/>
    <property type="match status" value="1"/>
</dbReference>
<dbReference type="RefSeq" id="WP_146986126.1">
    <property type="nucleotide sequence ID" value="NZ_VITY01000004.1"/>
</dbReference>
<dbReference type="PROSITE" id="PS51273">
    <property type="entry name" value="GATASE_TYPE_1"/>
    <property type="match status" value="1"/>
</dbReference>
<evidence type="ECO:0000313" key="3">
    <source>
        <dbReference type="Proteomes" id="UP000321304"/>
    </source>
</evidence>
<dbReference type="InterPro" id="IPR044992">
    <property type="entry name" value="ChyE-like"/>
</dbReference>
<dbReference type="OrthoDB" id="9813383at2"/>
<dbReference type="InterPro" id="IPR029062">
    <property type="entry name" value="Class_I_gatase-like"/>
</dbReference>
<dbReference type="SUPFAM" id="SSF52317">
    <property type="entry name" value="Class I glutamine amidotransferase-like"/>
    <property type="match status" value="1"/>
</dbReference>
<dbReference type="Pfam" id="PF00117">
    <property type="entry name" value="GATase"/>
    <property type="match status" value="1"/>
</dbReference>
<comment type="caution">
    <text evidence="2">The sequence shown here is derived from an EMBL/GenBank/DDBJ whole genome shotgun (WGS) entry which is preliminary data.</text>
</comment>
<dbReference type="CDD" id="cd01741">
    <property type="entry name" value="GATase1_1"/>
    <property type="match status" value="1"/>
</dbReference>
<dbReference type="Proteomes" id="UP000321304">
    <property type="component" value="Unassembled WGS sequence"/>
</dbReference>
<dbReference type="GO" id="GO:0005829">
    <property type="term" value="C:cytosol"/>
    <property type="evidence" value="ECO:0007669"/>
    <property type="project" value="TreeGrafter"/>
</dbReference>
<name>A0A560LZW0_9BRAD</name>
<dbReference type="FunFam" id="3.40.50.880:FF:000033">
    <property type="entry name" value="Glutamine amidotransferase class-I"/>
    <property type="match status" value="1"/>
</dbReference>
<keyword evidence="3" id="KW-1185">Reference proteome</keyword>
<dbReference type="InterPro" id="IPR017926">
    <property type="entry name" value="GATASE"/>
</dbReference>
<evidence type="ECO:0000259" key="1">
    <source>
        <dbReference type="Pfam" id="PF00117"/>
    </source>
</evidence>
<reference evidence="2 3" key="1">
    <citation type="submission" date="2019-06" db="EMBL/GenBank/DDBJ databases">
        <title>Genomic Encyclopedia of Type Strains, Phase IV (KMG-V): Genome sequencing to study the core and pangenomes of soil and plant-associated prokaryotes.</title>
        <authorList>
            <person name="Whitman W."/>
        </authorList>
    </citation>
    <scope>NUCLEOTIDE SEQUENCE [LARGE SCALE GENOMIC DNA]</scope>
    <source>
        <strain evidence="2 3">BR 10355</strain>
    </source>
</reference>
<dbReference type="Gene3D" id="3.40.50.880">
    <property type="match status" value="1"/>
</dbReference>
<dbReference type="NCBIfam" id="NF005072">
    <property type="entry name" value="PRK06490.1"/>
    <property type="match status" value="1"/>
</dbReference>
<sequence>MSFRSDQTRVVVPFANRRPAAVTPKDQIWDQTLDQVSRRPVLIVLHQETSTPGRIGNALRALGYPLDIRRPRFGDALPATLDAHAGAVICGGPMSANDPDDYIRREIDWIAIPLREQRPFLGICLGAQMLARQLGARVAPHPQGRVEVGYYPVRPTAAGRALCPNWPARVYHWHGEGFQLPDGADLLAAGDDFPVQAFQLGNAFGLQFHPDVTYAMMHRWTTRGCARMDSPGAQPRHLHFAERAVHDAAERAWLKHFIDGWIARVPQPVLLQAAE</sequence>
<proteinExistence type="predicted"/>
<feature type="domain" description="Glutamine amidotransferase" evidence="1">
    <location>
        <begin position="55"/>
        <end position="213"/>
    </location>
</feature>
<dbReference type="STRING" id="1755647.AS156_23180"/>
<dbReference type="EMBL" id="VITY01000004">
    <property type="protein sequence ID" value="TWC00790.1"/>
    <property type="molecule type" value="Genomic_DNA"/>
</dbReference>
<evidence type="ECO:0000313" key="2">
    <source>
        <dbReference type="EMBL" id="TWC00790.1"/>
    </source>
</evidence>
<organism evidence="2 3">
    <name type="scientific">Bradyrhizobium macuxiense</name>
    <dbReference type="NCBI Taxonomy" id="1755647"/>
    <lineage>
        <taxon>Bacteria</taxon>
        <taxon>Pseudomonadati</taxon>
        <taxon>Pseudomonadota</taxon>
        <taxon>Alphaproteobacteria</taxon>
        <taxon>Hyphomicrobiales</taxon>
        <taxon>Nitrobacteraceae</taxon>
        <taxon>Bradyrhizobium</taxon>
    </lineage>
</organism>
<accession>A0A560LZW0</accession>
<protein>
    <submittedName>
        <fullName evidence="2">GMP synthase (Glutamine-hydrolysing)</fullName>
    </submittedName>
</protein>
<dbReference type="PANTHER" id="PTHR42695:SF5">
    <property type="entry name" value="GLUTAMINE AMIDOTRANSFERASE YLR126C-RELATED"/>
    <property type="match status" value="1"/>
</dbReference>
<dbReference type="AlphaFoldDB" id="A0A560LZW0"/>